<dbReference type="Proteomes" id="UP000036681">
    <property type="component" value="Unplaced"/>
</dbReference>
<evidence type="ECO:0000313" key="1">
    <source>
        <dbReference type="Proteomes" id="UP000036681"/>
    </source>
</evidence>
<organism evidence="1 2">
    <name type="scientific">Ascaris lumbricoides</name>
    <name type="common">Giant roundworm</name>
    <dbReference type="NCBI Taxonomy" id="6252"/>
    <lineage>
        <taxon>Eukaryota</taxon>
        <taxon>Metazoa</taxon>
        <taxon>Ecdysozoa</taxon>
        <taxon>Nematoda</taxon>
        <taxon>Chromadorea</taxon>
        <taxon>Rhabditida</taxon>
        <taxon>Spirurina</taxon>
        <taxon>Ascaridomorpha</taxon>
        <taxon>Ascaridoidea</taxon>
        <taxon>Ascarididae</taxon>
        <taxon>Ascaris</taxon>
    </lineage>
</organism>
<proteinExistence type="predicted"/>
<keyword evidence="1" id="KW-1185">Reference proteome</keyword>
<sequence>MTRITQTLRLVDTICRKYSSCNRCVFKTRGTQWSVCDSGDD</sequence>
<evidence type="ECO:0000313" key="2">
    <source>
        <dbReference type="WBParaSite" id="ALUE_0000012801-mRNA-1"/>
    </source>
</evidence>
<name>A0A0M3HF33_ASCLU</name>
<dbReference type="WBParaSite" id="ALUE_0000012801-mRNA-1">
    <property type="protein sequence ID" value="ALUE_0000012801-mRNA-1"/>
    <property type="gene ID" value="ALUE_0000012801"/>
</dbReference>
<protein>
    <submittedName>
        <fullName evidence="2">Radical SAM protein</fullName>
    </submittedName>
</protein>
<reference evidence="2" key="1">
    <citation type="submission" date="2017-02" db="UniProtKB">
        <authorList>
            <consortium name="WormBaseParasite"/>
        </authorList>
    </citation>
    <scope>IDENTIFICATION</scope>
</reference>
<accession>A0A0M3HF33</accession>
<dbReference type="AlphaFoldDB" id="A0A0M3HF33"/>